<comment type="caution">
    <text evidence="1">The sequence shown here is derived from an EMBL/GenBank/DDBJ whole genome shotgun (WGS) entry which is preliminary data.</text>
</comment>
<accession>A0A434A9M4</accession>
<dbReference type="EMBL" id="QWDM01000004">
    <property type="protein sequence ID" value="RUT71081.1"/>
    <property type="molecule type" value="Genomic_DNA"/>
</dbReference>
<organism evidence="1 2">
    <name type="scientific">Flavobacterium cupreum</name>
    <dbReference type="NCBI Taxonomy" id="2133766"/>
    <lineage>
        <taxon>Bacteria</taxon>
        <taxon>Pseudomonadati</taxon>
        <taxon>Bacteroidota</taxon>
        <taxon>Flavobacteriia</taxon>
        <taxon>Flavobacteriales</taxon>
        <taxon>Flavobacteriaceae</taxon>
        <taxon>Flavobacterium</taxon>
    </lineage>
</organism>
<sequence>MKMKIDSFELILRNFAKQSRFAVAELPQLFLFNLEESMRVPFKKKQIHQSLCKKDSGIKKGELHRFRKQHNIFLKVKS</sequence>
<name>A0A434A9M4_9FLAO</name>
<dbReference type="Proteomes" id="UP000288102">
    <property type="component" value="Unassembled WGS sequence"/>
</dbReference>
<evidence type="ECO:0000313" key="1">
    <source>
        <dbReference type="EMBL" id="RUT71081.1"/>
    </source>
</evidence>
<dbReference type="AlphaFoldDB" id="A0A434A9M4"/>
<keyword evidence="2" id="KW-1185">Reference proteome</keyword>
<evidence type="ECO:0000313" key="2">
    <source>
        <dbReference type="Proteomes" id="UP000288102"/>
    </source>
</evidence>
<proteinExistence type="predicted"/>
<reference evidence="2" key="1">
    <citation type="journal article" date="2019" name="Syst. Appl. Microbiol.">
        <title>Flavobacterium circumlabens sp. nov. and Flavobacterium cupreum sp. nov., two psychrotrophic species isolated from Antarctic environmental samples.</title>
        <authorList>
            <person name="Kralova S."/>
            <person name="Busse H.-J."/>
            <person name="Svec P."/>
            <person name="Maslanova I."/>
            <person name="Stankova E."/>
            <person name="Bartak M."/>
            <person name="Sedlacek I."/>
        </authorList>
    </citation>
    <scope>NUCLEOTIDE SEQUENCE [LARGE SCALE GENOMIC DNA]</scope>
    <source>
        <strain evidence="2">CCM 8825</strain>
    </source>
</reference>
<gene>
    <name evidence="1" type="ORF">D0817_08070</name>
</gene>
<protein>
    <submittedName>
        <fullName evidence="1">Uncharacterized protein</fullName>
    </submittedName>
</protein>